<dbReference type="HOGENOM" id="CLU_3042780_0_0_7"/>
<reference evidence="2" key="1">
    <citation type="journal article" date="2004" name="Environ. Microbiol.">
        <title>The genome of Desulfotalea psychrophila, a sulfate-reducing bacterium from permanently cold Arctic sediments.</title>
        <authorList>
            <person name="Rabus R."/>
            <person name="Ruepp A."/>
            <person name="Frickey T."/>
            <person name="Rattei T."/>
            <person name="Fartmann B."/>
            <person name="Stark M."/>
            <person name="Bauer M."/>
            <person name="Zibat A."/>
            <person name="Lombardot T."/>
            <person name="Becker I."/>
            <person name="Amann J."/>
            <person name="Gellner K."/>
            <person name="Teeling H."/>
            <person name="Leuschner W.D."/>
            <person name="Gloeckner F.-O."/>
            <person name="Lupas A.N."/>
            <person name="Amann R."/>
            <person name="Klenk H.-P."/>
        </authorList>
    </citation>
    <scope>NUCLEOTIDE SEQUENCE [LARGE SCALE GENOMIC DNA]</scope>
    <source>
        <strain evidence="2">DSM 12343 / LSv54</strain>
    </source>
</reference>
<dbReference type="Proteomes" id="UP000000602">
    <property type="component" value="Chromosome"/>
</dbReference>
<protein>
    <submittedName>
        <fullName evidence="1">Uncharacterized protein</fullName>
    </submittedName>
</protein>
<sequence>MTAPAIIFIIRELIIKLYNHDQLANSTHIDFTYFAWELSEHEQYWLAPKREEHS</sequence>
<dbReference type="STRING" id="177439.DP0938"/>
<organism evidence="1 2">
    <name type="scientific">Desulfotalea psychrophila (strain LSv54 / DSM 12343)</name>
    <dbReference type="NCBI Taxonomy" id="177439"/>
    <lineage>
        <taxon>Bacteria</taxon>
        <taxon>Pseudomonadati</taxon>
        <taxon>Thermodesulfobacteriota</taxon>
        <taxon>Desulfobulbia</taxon>
        <taxon>Desulfobulbales</taxon>
        <taxon>Desulfocapsaceae</taxon>
        <taxon>Desulfotalea</taxon>
    </lineage>
</organism>
<accession>Q6APQ7</accession>
<proteinExistence type="predicted"/>
<dbReference type="AlphaFoldDB" id="Q6APQ7"/>
<evidence type="ECO:0000313" key="1">
    <source>
        <dbReference type="EMBL" id="CAG35667.1"/>
    </source>
</evidence>
<keyword evidence="2" id="KW-1185">Reference proteome</keyword>
<name>Q6APQ7_DESPS</name>
<dbReference type="KEGG" id="dps:DP0938"/>
<gene>
    <name evidence="1" type="ordered locus">DP0938</name>
</gene>
<dbReference type="EMBL" id="CR522870">
    <property type="protein sequence ID" value="CAG35667.1"/>
    <property type="molecule type" value="Genomic_DNA"/>
</dbReference>
<evidence type="ECO:0000313" key="2">
    <source>
        <dbReference type="Proteomes" id="UP000000602"/>
    </source>
</evidence>